<evidence type="ECO:0000259" key="3">
    <source>
        <dbReference type="PROSITE" id="PS50089"/>
    </source>
</evidence>
<name>A0A7J7D5S0_TRIWF</name>
<dbReference type="Pfam" id="PF13920">
    <property type="entry name" value="zf-C3HC4_3"/>
    <property type="match status" value="1"/>
</dbReference>
<dbReference type="Gene3D" id="3.30.40.10">
    <property type="entry name" value="Zinc/RING finger domain, C3HC4 (zinc finger)"/>
    <property type="match status" value="1"/>
</dbReference>
<dbReference type="InParanoid" id="A0A7J7D5S0"/>
<reference evidence="4 5" key="1">
    <citation type="journal article" date="2020" name="Nat. Commun.">
        <title>Genome of Tripterygium wilfordii and identification of cytochrome P450 involved in triptolide biosynthesis.</title>
        <authorList>
            <person name="Tu L."/>
            <person name="Su P."/>
            <person name="Zhang Z."/>
            <person name="Gao L."/>
            <person name="Wang J."/>
            <person name="Hu T."/>
            <person name="Zhou J."/>
            <person name="Zhang Y."/>
            <person name="Zhao Y."/>
            <person name="Liu Y."/>
            <person name="Song Y."/>
            <person name="Tong Y."/>
            <person name="Lu Y."/>
            <person name="Yang J."/>
            <person name="Xu C."/>
            <person name="Jia M."/>
            <person name="Peters R.J."/>
            <person name="Huang L."/>
            <person name="Gao W."/>
        </authorList>
    </citation>
    <scope>NUCLEOTIDE SEQUENCE [LARGE SCALE GENOMIC DNA]</scope>
    <source>
        <strain evidence="5">cv. XIE 37</strain>
        <tissue evidence="4">Leaf</tissue>
    </source>
</reference>
<evidence type="ECO:0000256" key="1">
    <source>
        <dbReference type="PROSITE-ProRule" id="PRU00175"/>
    </source>
</evidence>
<dbReference type="CDD" id="cd16449">
    <property type="entry name" value="RING-HC"/>
    <property type="match status" value="1"/>
</dbReference>
<accession>A0A7J7D5S0</accession>
<dbReference type="InterPro" id="IPR013083">
    <property type="entry name" value="Znf_RING/FYVE/PHD"/>
</dbReference>
<gene>
    <name evidence="4" type="ORF">HS088_TW10G00403</name>
</gene>
<keyword evidence="1" id="KW-0479">Metal-binding</keyword>
<keyword evidence="4" id="KW-0436">Ligase</keyword>
<feature type="compositionally biased region" description="Low complexity" evidence="2">
    <location>
        <begin position="65"/>
        <end position="76"/>
    </location>
</feature>
<feature type="domain" description="RING-type" evidence="3">
    <location>
        <begin position="133"/>
        <end position="171"/>
    </location>
</feature>
<feature type="region of interest" description="Disordered" evidence="2">
    <location>
        <begin position="44"/>
        <end position="76"/>
    </location>
</feature>
<evidence type="ECO:0000313" key="5">
    <source>
        <dbReference type="Proteomes" id="UP000593562"/>
    </source>
</evidence>
<comment type="caution">
    <text evidence="4">The sequence shown here is derived from an EMBL/GenBank/DDBJ whole genome shotgun (WGS) entry which is preliminary data.</text>
</comment>
<proteinExistence type="predicted"/>
<dbReference type="PROSITE" id="PS50089">
    <property type="entry name" value="ZF_RING_2"/>
    <property type="match status" value="1"/>
</dbReference>
<dbReference type="SUPFAM" id="SSF57850">
    <property type="entry name" value="RING/U-box"/>
    <property type="match status" value="1"/>
</dbReference>
<dbReference type="EMBL" id="JAAARO010000010">
    <property type="protein sequence ID" value="KAF5741406.1"/>
    <property type="molecule type" value="Genomic_DNA"/>
</dbReference>
<keyword evidence="5" id="KW-1185">Reference proteome</keyword>
<dbReference type="Proteomes" id="UP000593562">
    <property type="component" value="Unassembled WGS sequence"/>
</dbReference>
<dbReference type="AlphaFoldDB" id="A0A7J7D5S0"/>
<protein>
    <submittedName>
        <fullName evidence="4">Putative ubiquitin-protein ligase</fullName>
    </submittedName>
</protein>
<dbReference type="InterPro" id="IPR001841">
    <property type="entry name" value="Znf_RING"/>
</dbReference>
<dbReference type="GO" id="GO:0008270">
    <property type="term" value="F:zinc ion binding"/>
    <property type="evidence" value="ECO:0007669"/>
    <property type="project" value="UniProtKB-KW"/>
</dbReference>
<dbReference type="PANTHER" id="PTHR46629">
    <property type="entry name" value="OS01G0917900 PROTEIN"/>
    <property type="match status" value="1"/>
</dbReference>
<evidence type="ECO:0000313" key="4">
    <source>
        <dbReference type="EMBL" id="KAF5741406.1"/>
    </source>
</evidence>
<dbReference type="OrthoDB" id="1711136at2759"/>
<dbReference type="GO" id="GO:0016874">
    <property type="term" value="F:ligase activity"/>
    <property type="evidence" value="ECO:0007669"/>
    <property type="project" value="UniProtKB-KW"/>
</dbReference>
<keyword evidence="1" id="KW-0863">Zinc-finger</keyword>
<organism evidence="4 5">
    <name type="scientific">Tripterygium wilfordii</name>
    <name type="common">Thunder God vine</name>
    <dbReference type="NCBI Taxonomy" id="458696"/>
    <lineage>
        <taxon>Eukaryota</taxon>
        <taxon>Viridiplantae</taxon>
        <taxon>Streptophyta</taxon>
        <taxon>Embryophyta</taxon>
        <taxon>Tracheophyta</taxon>
        <taxon>Spermatophyta</taxon>
        <taxon>Magnoliopsida</taxon>
        <taxon>eudicotyledons</taxon>
        <taxon>Gunneridae</taxon>
        <taxon>Pentapetalae</taxon>
        <taxon>rosids</taxon>
        <taxon>fabids</taxon>
        <taxon>Celastrales</taxon>
        <taxon>Celastraceae</taxon>
        <taxon>Tripterygium</taxon>
    </lineage>
</organism>
<dbReference type="SMART" id="SM00184">
    <property type="entry name" value="RING"/>
    <property type="match status" value="1"/>
</dbReference>
<sequence>MNGSDITTRWKNLKVWLGFNGIGCCGASWSPRTPTMTIIENPVSVDDEDDHPVTTDFGQIPVQRSSSSGATNTNTTSSGMNLAMALAVERNLRVDNVGPRITGPVKTLMRLIEETEGVDWGNGKGGRSSDWVCCVCMERNKGAAFIPCGHTFCRICSRDLWAKRKTCPICNRLIIQVLDIF</sequence>
<keyword evidence="1" id="KW-0862">Zinc</keyword>
<evidence type="ECO:0000256" key="2">
    <source>
        <dbReference type="SAM" id="MobiDB-lite"/>
    </source>
</evidence>